<gene>
    <name evidence="2" type="ORF">SAMN05192542_107159</name>
</gene>
<name>A0A1H7PTG8_9BURK</name>
<keyword evidence="1" id="KW-0732">Signal</keyword>
<evidence type="ECO:0000313" key="2">
    <source>
        <dbReference type="EMBL" id="SEL39191.1"/>
    </source>
</evidence>
<reference evidence="3" key="1">
    <citation type="submission" date="2016-10" db="EMBL/GenBank/DDBJ databases">
        <authorList>
            <person name="Varghese N."/>
            <person name="Submissions S."/>
        </authorList>
    </citation>
    <scope>NUCLEOTIDE SEQUENCE [LARGE SCALE GENOMIC DNA]</scope>
    <source>
        <strain evidence="3">LMG 26416</strain>
    </source>
</reference>
<keyword evidence="3" id="KW-1185">Reference proteome</keyword>
<sequence length="37" mass="3567">MKARLLLVIAALALLGAAPAAYSCDGGTSYQGSGAGK</sequence>
<evidence type="ECO:0000256" key="1">
    <source>
        <dbReference type="SAM" id="SignalP"/>
    </source>
</evidence>
<evidence type="ECO:0000313" key="3">
    <source>
        <dbReference type="Proteomes" id="UP000199120"/>
    </source>
</evidence>
<dbReference type="AlphaFoldDB" id="A0A1H7PTG8"/>
<protein>
    <submittedName>
        <fullName evidence="2">Uncharacterized protein</fullName>
    </submittedName>
</protein>
<dbReference type="PROSITE" id="PS51257">
    <property type="entry name" value="PROKAR_LIPOPROTEIN"/>
    <property type="match status" value="1"/>
</dbReference>
<feature type="signal peptide" evidence="1">
    <location>
        <begin position="1"/>
        <end position="20"/>
    </location>
</feature>
<dbReference type="Proteomes" id="UP000199120">
    <property type="component" value="Unassembled WGS sequence"/>
</dbReference>
<feature type="chain" id="PRO_5030029158" evidence="1">
    <location>
        <begin position="21"/>
        <end position="37"/>
    </location>
</feature>
<accession>A0A1H7PTG8</accession>
<organism evidence="2 3">
    <name type="scientific">Paraburkholderia caballeronis</name>
    <dbReference type="NCBI Taxonomy" id="416943"/>
    <lineage>
        <taxon>Bacteria</taxon>
        <taxon>Pseudomonadati</taxon>
        <taxon>Pseudomonadota</taxon>
        <taxon>Betaproteobacteria</taxon>
        <taxon>Burkholderiales</taxon>
        <taxon>Burkholderiaceae</taxon>
        <taxon>Paraburkholderia</taxon>
    </lineage>
</organism>
<proteinExistence type="predicted"/>
<dbReference type="EMBL" id="FOAJ01000007">
    <property type="protein sequence ID" value="SEL39191.1"/>
    <property type="molecule type" value="Genomic_DNA"/>
</dbReference>